<evidence type="ECO:0000313" key="2">
    <source>
        <dbReference type="Proteomes" id="UP000683360"/>
    </source>
</evidence>
<dbReference type="Gene3D" id="2.120.10.30">
    <property type="entry name" value="TolB, C-terminal domain"/>
    <property type="match status" value="1"/>
</dbReference>
<dbReference type="PANTHER" id="PTHR24104">
    <property type="entry name" value="E3 UBIQUITIN-PROTEIN LIGASE NHLRC1-RELATED"/>
    <property type="match status" value="1"/>
</dbReference>
<reference evidence="1" key="1">
    <citation type="submission" date="2021-03" db="EMBL/GenBank/DDBJ databases">
        <authorList>
            <person name="Bekaert M."/>
        </authorList>
    </citation>
    <scope>NUCLEOTIDE SEQUENCE</scope>
</reference>
<dbReference type="OrthoDB" id="6140876at2759"/>
<dbReference type="GO" id="GO:0008270">
    <property type="term" value="F:zinc ion binding"/>
    <property type="evidence" value="ECO:0007669"/>
    <property type="project" value="UniProtKB-KW"/>
</dbReference>
<evidence type="ECO:0008006" key="3">
    <source>
        <dbReference type="Google" id="ProtNLM"/>
    </source>
</evidence>
<dbReference type="AlphaFoldDB" id="A0A8S3SMX4"/>
<comment type="caution">
    <text evidence="1">The sequence shown here is derived from an EMBL/GenBank/DDBJ whole genome shotgun (WGS) entry which is preliminary data.</text>
</comment>
<evidence type="ECO:0000313" key="1">
    <source>
        <dbReference type="EMBL" id="CAG2218249.1"/>
    </source>
</evidence>
<accession>A0A8S3SMX4</accession>
<dbReference type="GO" id="GO:0000209">
    <property type="term" value="P:protein polyubiquitination"/>
    <property type="evidence" value="ECO:0007669"/>
    <property type="project" value="TreeGrafter"/>
</dbReference>
<dbReference type="GO" id="GO:0061630">
    <property type="term" value="F:ubiquitin protein ligase activity"/>
    <property type="evidence" value="ECO:0007669"/>
    <property type="project" value="TreeGrafter"/>
</dbReference>
<dbReference type="InterPro" id="IPR011042">
    <property type="entry name" value="6-blade_b-propeller_TolB-like"/>
</dbReference>
<dbReference type="SUPFAM" id="SSF101898">
    <property type="entry name" value="NHL repeat"/>
    <property type="match status" value="1"/>
</dbReference>
<gene>
    <name evidence="1" type="ORF">MEDL_31883</name>
</gene>
<dbReference type="InterPro" id="IPR050952">
    <property type="entry name" value="TRIM-NHL_E3_ligases"/>
</dbReference>
<name>A0A8S3SMX4_MYTED</name>
<organism evidence="1 2">
    <name type="scientific">Mytilus edulis</name>
    <name type="common">Blue mussel</name>
    <dbReference type="NCBI Taxonomy" id="6550"/>
    <lineage>
        <taxon>Eukaryota</taxon>
        <taxon>Metazoa</taxon>
        <taxon>Spiralia</taxon>
        <taxon>Lophotrochozoa</taxon>
        <taxon>Mollusca</taxon>
        <taxon>Bivalvia</taxon>
        <taxon>Autobranchia</taxon>
        <taxon>Pteriomorphia</taxon>
        <taxon>Mytilida</taxon>
        <taxon>Mytiloidea</taxon>
        <taxon>Mytilidae</taxon>
        <taxon>Mytilinae</taxon>
        <taxon>Mytilus</taxon>
    </lineage>
</organism>
<sequence length="458" mass="51864">MKIQSEIKTMRDKINKHLDSIEQKILQDLGDVEKGVNSELRCIQTKLLDHTKTVEELQTNISAIKKYASELQVFVGMKKIETDIEHEEKFIESLLEDGSLQQVDIDFKENHKLTDIFSIADYGKLSRIASSPAVAVKLEKNKQAQFLVAPSVEKKTINDINLSSHRKLTISKLNSPSRFTGCTITPSGKIVLVDWINNYVFVLTENESLESKINVSSQPIDVTCIDDKTIAITHSYPYGSFKIETINISSKQKEKKIRTSNLCYGITNEQGKLIYCTFVIVSTFELYPFFGNDCAASGRKLYHTNPSTDTVTCYTITGEKVWEYGDKTVLKNIRGVTTDNDNNVYVASLGNNSIVVISPDGKHARRLVGNDDNLHQPHGIYFDKTRNNLLISCYNGDVHIFKVKIRSTDVEKAKCENFQNILKSTTIKMQTLTKSFLVFRVVGFDTFECMKMIQGWEC</sequence>
<keyword evidence="2" id="KW-1185">Reference proteome</keyword>
<dbReference type="Proteomes" id="UP000683360">
    <property type="component" value="Unassembled WGS sequence"/>
</dbReference>
<dbReference type="EMBL" id="CAJPWZ010001594">
    <property type="protein sequence ID" value="CAG2218249.1"/>
    <property type="molecule type" value="Genomic_DNA"/>
</dbReference>
<dbReference type="PANTHER" id="PTHR24104:SF25">
    <property type="entry name" value="PROTEIN LIN-41"/>
    <property type="match status" value="1"/>
</dbReference>
<dbReference type="GO" id="GO:0043161">
    <property type="term" value="P:proteasome-mediated ubiquitin-dependent protein catabolic process"/>
    <property type="evidence" value="ECO:0007669"/>
    <property type="project" value="TreeGrafter"/>
</dbReference>
<proteinExistence type="predicted"/>
<protein>
    <recommendedName>
        <fullName evidence="3">TRIM2_3</fullName>
    </recommendedName>
</protein>